<proteinExistence type="predicted"/>
<evidence type="ECO:0000256" key="3">
    <source>
        <dbReference type="PROSITE-ProRule" id="PRU00023"/>
    </source>
</evidence>
<dbReference type="Proteomes" id="UP001149165">
    <property type="component" value="Unassembled WGS sequence"/>
</dbReference>
<keyword evidence="5" id="KW-1185">Reference proteome</keyword>
<dbReference type="InterPro" id="IPR002110">
    <property type="entry name" value="Ankyrin_rpt"/>
</dbReference>
<evidence type="ECO:0000313" key="5">
    <source>
        <dbReference type="Proteomes" id="UP001149165"/>
    </source>
</evidence>
<evidence type="ECO:0008006" key="6">
    <source>
        <dbReference type="Google" id="ProtNLM"/>
    </source>
</evidence>
<feature type="repeat" description="ANK" evidence="3">
    <location>
        <begin position="126"/>
        <end position="150"/>
    </location>
</feature>
<keyword evidence="2 3" id="KW-0040">ANK repeat</keyword>
<gene>
    <name evidence="4" type="ORF">N7456_011104</name>
</gene>
<evidence type="ECO:0000256" key="1">
    <source>
        <dbReference type="ARBA" id="ARBA00022737"/>
    </source>
</evidence>
<dbReference type="AlphaFoldDB" id="A0A9W9ET59"/>
<reference evidence="4" key="2">
    <citation type="journal article" date="2023" name="IMA Fungus">
        <title>Comparative genomic study of the Penicillium genus elucidates a diverse pangenome and 15 lateral gene transfer events.</title>
        <authorList>
            <person name="Petersen C."/>
            <person name="Sorensen T."/>
            <person name="Nielsen M.R."/>
            <person name="Sondergaard T.E."/>
            <person name="Sorensen J.L."/>
            <person name="Fitzpatrick D.A."/>
            <person name="Frisvad J.C."/>
            <person name="Nielsen K.L."/>
        </authorList>
    </citation>
    <scope>NUCLEOTIDE SEQUENCE</scope>
    <source>
        <strain evidence="4">IBT 30069</strain>
    </source>
</reference>
<dbReference type="OrthoDB" id="1577640at2759"/>
<dbReference type="PANTHER" id="PTHR24198">
    <property type="entry name" value="ANKYRIN REPEAT AND PROTEIN KINASE DOMAIN-CONTAINING PROTEIN"/>
    <property type="match status" value="1"/>
</dbReference>
<sequence>MSISSLPIELSPLHASELNTLQAPTNLCPFRAAHCGDQAVLGALLRTGQVTADTENECGETLLSRAVQGEHKEIVEMLLKTSPTKMDQTDCRGLAPLSLAALEGMEDIVELLLATQRVDVNVTDDSGGTPLHLAAGGDHTRIVELLLQTGLADIHTRTANNETIMSIAAEAGAESVVELILKEGFKDINVQQGWMATTALMEAVVQGHEGIVKRFLQIENIDLDIYNRDFHTALDIALLRGEKAMARMIRRKRKLGRSPHPG</sequence>
<evidence type="ECO:0000256" key="2">
    <source>
        <dbReference type="ARBA" id="ARBA00023043"/>
    </source>
</evidence>
<protein>
    <recommendedName>
        <fullName evidence="6">Ankyrin</fullName>
    </recommendedName>
</protein>
<dbReference type="PROSITE" id="PS50088">
    <property type="entry name" value="ANK_REPEAT"/>
    <property type="match status" value="1"/>
</dbReference>
<dbReference type="SMART" id="SM00248">
    <property type="entry name" value="ANK"/>
    <property type="match status" value="6"/>
</dbReference>
<organism evidence="4 5">
    <name type="scientific">Penicillium angulare</name>
    <dbReference type="NCBI Taxonomy" id="116970"/>
    <lineage>
        <taxon>Eukaryota</taxon>
        <taxon>Fungi</taxon>
        <taxon>Dikarya</taxon>
        <taxon>Ascomycota</taxon>
        <taxon>Pezizomycotina</taxon>
        <taxon>Eurotiomycetes</taxon>
        <taxon>Eurotiomycetidae</taxon>
        <taxon>Eurotiales</taxon>
        <taxon>Aspergillaceae</taxon>
        <taxon>Penicillium</taxon>
    </lineage>
</organism>
<dbReference type="SUPFAM" id="SSF48403">
    <property type="entry name" value="Ankyrin repeat"/>
    <property type="match status" value="1"/>
</dbReference>
<dbReference type="Pfam" id="PF12796">
    <property type="entry name" value="Ank_2"/>
    <property type="match status" value="1"/>
</dbReference>
<dbReference type="InterPro" id="IPR036770">
    <property type="entry name" value="Ankyrin_rpt-contain_sf"/>
</dbReference>
<dbReference type="EMBL" id="JAPQKH010000007">
    <property type="protein sequence ID" value="KAJ5087488.1"/>
    <property type="molecule type" value="Genomic_DNA"/>
</dbReference>
<evidence type="ECO:0000313" key="4">
    <source>
        <dbReference type="EMBL" id="KAJ5087488.1"/>
    </source>
</evidence>
<keyword evidence="1" id="KW-0677">Repeat</keyword>
<dbReference type="Gene3D" id="1.25.40.20">
    <property type="entry name" value="Ankyrin repeat-containing domain"/>
    <property type="match status" value="4"/>
</dbReference>
<accession>A0A9W9ET59</accession>
<name>A0A9W9ET59_9EURO</name>
<comment type="caution">
    <text evidence="4">The sequence shown here is derived from an EMBL/GenBank/DDBJ whole genome shotgun (WGS) entry which is preliminary data.</text>
</comment>
<dbReference type="PROSITE" id="PS50297">
    <property type="entry name" value="ANK_REP_REGION"/>
    <property type="match status" value="1"/>
</dbReference>
<reference evidence="4" key="1">
    <citation type="submission" date="2022-11" db="EMBL/GenBank/DDBJ databases">
        <authorList>
            <person name="Petersen C."/>
        </authorList>
    </citation>
    <scope>NUCLEOTIDE SEQUENCE</scope>
    <source>
        <strain evidence="4">IBT 30069</strain>
    </source>
</reference>
<dbReference type="PANTHER" id="PTHR24198:SF165">
    <property type="entry name" value="ANKYRIN REPEAT-CONTAINING PROTEIN-RELATED"/>
    <property type="match status" value="1"/>
</dbReference>